<feature type="non-terminal residue" evidence="1">
    <location>
        <position position="48"/>
    </location>
</feature>
<sequence length="48" mass="5455">MRINGLSDRATRPILMVYQLDRSVIQGAVLRELIERHHTGTITNGSKH</sequence>
<proteinExistence type="predicted"/>
<protein>
    <submittedName>
        <fullName evidence="1">Uncharacterized protein</fullName>
    </submittedName>
</protein>
<dbReference type="EMBL" id="UINC01200080">
    <property type="protein sequence ID" value="SVE18800.1"/>
    <property type="molecule type" value="Genomic_DNA"/>
</dbReference>
<accession>A0A383BG90</accession>
<organism evidence="1">
    <name type="scientific">marine metagenome</name>
    <dbReference type="NCBI Taxonomy" id="408172"/>
    <lineage>
        <taxon>unclassified sequences</taxon>
        <taxon>metagenomes</taxon>
        <taxon>ecological metagenomes</taxon>
    </lineage>
</organism>
<gene>
    <name evidence="1" type="ORF">METZ01_LOCUS471654</name>
</gene>
<name>A0A383BG90_9ZZZZ</name>
<evidence type="ECO:0000313" key="1">
    <source>
        <dbReference type="EMBL" id="SVE18800.1"/>
    </source>
</evidence>
<reference evidence="1" key="1">
    <citation type="submission" date="2018-05" db="EMBL/GenBank/DDBJ databases">
        <authorList>
            <person name="Lanie J.A."/>
            <person name="Ng W.-L."/>
            <person name="Kazmierczak K.M."/>
            <person name="Andrzejewski T.M."/>
            <person name="Davidsen T.M."/>
            <person name="Wayne K.J."/>
            <person name="Tettelin H."/>
            <person name="Glass J.I."/>
            <person name="Rusch D."/>
            <person name="Podicherti R."/>
            <person name="Tsui H.-C.T."/>
            <person name="Winkler M.E."/>
        </authorList>
    </citation>
    <scope>NUCLEOTIDE SEQUENCE</scope>
</reference>
<dbReference type="AlphaFoldDB" id="A0A383BG90"/>